<evidence type="ECO:0000256" key="1">
    <source>
        <dbReference type="SAM" id="Phobius"/>
    </source>
</evidence>
<proteinExistence type="predicted"/>
<keyword evidence="1" id="KW-1133">Transmembrane helix</keyword>
<evidence type="ECO:0000313" key="2">
    <source>
        <dbReference type="EMBL" id="EPS30387.1"/>
    </source>
</evidence>
<keyword evidence="1" id="KW-0472">Membrane</keyword>
<accession>S8B6U0</accession>
<keyword evidence="1" id="KW-0812">Transmembrane</keyword>
<name>S8B6U0_PENO1</name>
<dbReference type="EMBL" id="KB644412">
    <property type="protein sequence ID" value="EPS30387.1"/>
    <property type="molecule type" value="Genomic_DNA"/>
</dbReference>
<evidence type="ECO:0000313" key="3">
    <source>
        <dbReference type="Proteomes" id="UP000019376"/>
    </source>
</evidence>
<dbReference type="Proteomes" id="UP000019376">
    <property type="component" value="Unassembled WGS sequence"/>
</dbReference>
<feature type="transmembrane region" description="Helical" evidence="1">
    <location>
        <begin position="68"/>
        <end position="89"/>
    </location>
</feature>
<dbReference type="AlphaFoldDB" id="S8B6U0"/>
<protein>
    <submittedName>
        <fullName evidence="2">Uncharacterized protein</fullName>
    </submittedName>
</protein>
<dbReference type="HOGENOM" id="CLU_2413998_0_0_1"/>
<reference evidence="2 3" key="1">
    <citation type="journal article" date="2013" name="PLoS ONE">
        <title>Genomic and secretomic analyses reveal unique features of the lignocellulolytic enzyme system of Penicillium decumbens.</title>
        <authorList>
            <person name="Liu G."/>
            <person name="Zhang L."/>
            <person name="Wei X."/>
            <person name="Zou G."/>
            <person name="Qin Y."/>
            <person name="Ma L."/>
            <person name="Li J."/>
            <person name="Zheng H."/>
            <person name="Wang S."/>
            <person name="Wang C."/>
            <person name="Xun L."/>
            <person name="Zhao G.-P."/>
            <person name="Zhou Z."/>
            <person name="Qu Y."/>
        </authorList>
    </citation>
    <scope>NUCLEOTIDE SEQUENCE [LARGE SCALE GENOMIC DNA]</scope>
    <source>
        <strain evidence="3">114-2 / CGMCC 5302</strain>
    </source>
</reference>
<keyword evidence="3" id="KW-1185">Reference proteome</keyword>
<sequence>MDEFDNTFCEVTARPCSHEKSSNLRLYARCLVRYPAVKHVLPWECFDVGMSELDHGSIAVWTMDTGTWAHSATSVIVILHTAWLSLTVFRTS</sequence>
<gene>
    <name evidence="2" type="ORF">PDE_05338</name>
</gene>
<organism evidence="2 3">
    <name type="scientific">Penicillium oxalicum (strain 114-2 / CGMCC 5302)</name>
    <name type="common">Penicillium decumbens</name>
    <dbReference type="NCBI Taxonomy" id="933388"/>
    <lineage>
        <taxon>Eukaryota</taxon>
        <taxon>Fungi</taxon>
        <taxon>Dikarya</taxon>
        <taxon>Ascomycota</taxon>
        <taxon>Pezizomycotina</taxon>
        <taxon>Eurotiomycetes</taxon>
        <taxon>Eurotiomycetidae</taxon>
        <taxon>Eurotiales</taxon>
        <taxon>Aspergillaceae</taxon>
        <taxon>Penicillium</taxon>
    </lineage>
</organism>